<dbReference type="AlphaFoldDB" id="D1C602"/>
<evidence type="ECO:0000256" key="1">
    <source>
        <dbReference type="SAM" id="Phobius"/>
    </source>
</evidence>
<evidence type="ECO:0000313" key="2">
    <source>
        <dbReference type="EMBL" id="ACZ39554.1"/>
    </source>
</evidence>
<proteinExistence type="predicted"/>
<feature type="transmembrane region" description="Helical" evidence="1">
    <location>
        <begin position="27"/>
        <end position="51"/>
    </location>
</feature>
<dbReference type="RefSeq" id="WP_012872600.1">
    <property type="nucleotide sequence ID" value="NC_013523.1"/>
</dbReference>
<protein>
    <submittedName>
        <fullName evidence="2">Uncharacterized protein</fullName>
    </submittedName>
</protein>
<keyword evidence="1" id="KW-0472">Membrane</keyword>
<organism evidence="2 3">
    <name type="scientific">Sphaerobacter thermophilus (strain ATCC 49802 / DSM 20745 / KCCM 41009 / NCIMB 13125 / S 6022)</name>
    <dbReference type="NCBI Taxonomy" id="479434"/>
    <lineage>
        <taxon>Bacteria</taxon>
        <taxon>Pseudomonadati</taxon>
        <taxon>Thermomicrobiota</taxon>
        <taxon>Thermomicrobia</taxon>
        <taxon>Sphaerobacterales</taxon>
        <taxon>Sphaerobacterineae</taxon>
        <taxon>Sphaerobacteraceae</taxon>
        <taxon>Sphaerobacter</taxon>
    </lineage>
</organism>
<sequence length="55" mass="6034">MRERLERGLDRLDSALARQSDVRRAGILGVLFGLLLCVVVLVSCALLLAVVSRLQ</sequence>
<dbReference type="EMBL" id="CP001823">
    <property type="protein sequence ID" value="ACZ39554.1"/>
    <property type="molecule type" value="Genomic_DNA"/>
</dbReference>
<dbReference type="InParanoid" id="D1C602"/>
<reference evidence="3" key="1">
    <citation type="submission" date="2009-11" db="EMBL/GenBank/DDBJ databases">
        <title>The complete chromosome 1 of Sphaerobacter thermophilus DSM 20745.</title>
        <authorList>
            <person name="Lucas S."/>
            <person name="Copeland A."/>
            <person name="Lapidus A."/>
            <person name="Glavina del Rio T."/>
            <person name="Dalin E."/>
            <person name="Tice H."/>
            <person name="Bruce D."/>
            <person name="Goodwin L."/>
            <person name="Pitluck S."/>
            <person name="Kyrpides N."/>
            <person name="Mavromatis K."/>
            <person name="Ivanova N."/>
            <person name="Mikhailova N."/>
            <person name="LaButti K.M."/>
            <person name="Clum A."/>
            <person name="Sun H.I."/>
            <person name="Brettin T."/>
            <person name="Detter J.C."/>
            <person name="Han C."/>
            <person name="Larimer F."/>
            <person name="Land M."/>
            <person name="Hauser L."/>
            <person name="Markowitz V."/>
            <person name="Cheng J.F."/>
            <person name="Hugenholtz P."/>
            <person name="Woyke T."/>
            <person name="Wu D."/>
            <person name="Steenblock K."/>
            <person name="Schneider S."/>
            <person name="Pukall R."/>
            <person name="Goeker M."/>
            <person name="Klenk H.P."/>
            <person name="Eisen J.A."/>
        </authorList>
    </citation>
    <scope>NUCLEOTIDE SEQUENCE [LARGE SCALE GENOMIC DNA]</scope>
    <source>
        <strain evidence="3">ATCC 49802 / DSM 20745 / S 6022</strain>
    </source>
</reference>
<dbReference type="Proteomes" id="UP000002027">
    <property type="component" value="Chromosome 1"/>
</dbReference>
<accession>D1C602</accession>
<reference evidence="2 3" key="2">
    <citation type="journal article" date="2010" name="Stand. Genomic Sci.">
        <title>Complete genome sequence of Desulfohalobium retbaense type strain (HR(100)).</title>
        <authorList>
            <person name="Spring S."/>
            <person name="Nolan M."/>
            <person name="Lapidus A."/>
            <person name="Glavina Del Rio T."/>
            <person name="Copeland A."/>
            <person name="Tice H."/>
            <person name="Cheng J.F."/>
            <person name="Lucas S."/>
            <person name="Land M."/>
            <person name="Chen F."/>
            <person name="Bruce D."/>
            <person name="Goodwin L."/>
            <person name="Pitluck S."/>
            <person name="Ivanova N."/>
            <person name="Mavromatis K."/>
            <person name="Mikhailova N."/>
            <person name="Pati A."/>
            <person name="Chen A."/>
            <person name="Palaniappan K."/>
            <person name="Hauser L."/>
            <person name="Chang Y.J."/>
            <person name="Jeffries C.D."/>
            <person name="Munk C."/>
            <person name="Kiss H."/>
            <person name="Chain P."/>
            <person name="Han C."/>
            <person name="Brettin T."/>
            <person name="Detter J.C."/>
            <person name="Schuler E."/>
            <person name="Goker M."/>
            <person name="Rohde M."/>
            <person name="Bristow J."/>
            <person name="Eisen J.A."/>
            <person name="Markowitz V."/>
            <person name="Hugenholtz P."/>
            <person name="Kyrpides N.C."/>
            <person name="Klenk H.P."/>
        </authorList>
    </citation>
    <scope>NUCLEOTIDE SEQUENCE [LARGE SCALE GENOMIC DNA]</scope>
    <source>
        <strain evidence="3">ATCC 49802 / DSM 20745 / S 6022</strain>
    </source>
</reference>
<dbReference type="KEGG" id="sti:Sthe_2127"/>
<keyword evidence="3" id="KW-1185">Reference proteome</keyword>
<keyword evidence="1" id="KW-1133">Transmembrane helix</keyword>
<gene>
    <name evidence="2" type="ordered locus">Sthe_2127</name>
</gene>
<name>D1C602_SPHTD</name>
<evidence type="ECO:0000313" key="3">
    <source>
        <dbReference type="Proteomes" id="UP000002027"/>
    </source>
</evidence>
<keyword evidence="1" id="KW-0812">Transmembrane</keyword>
<dbReference type="HOGENOM" id="CLU_3030119_0_0_0"/>